<gene>
    <name evidence="1" type="ORF">CIAN88_22265</name>
</gene>
<accession>A0A099HZE8</accession>
<name>A0A099HZE8_CLOIN</name>
<evidence type="ECO:0008006" key="3">
    <source>
        <dbReference type="Google" id="ProtNLM"/>
    </source>
</evidence>
<organism evidence="1 2">
    <name type="scientific">Clostridium innocuum</name>
    <dbReference type="NCBI Taxonomy" id="1522"/>
    <lineage>
        <taxon>Bacteria</taxon>
        <taxon>Bacillati</taxon>
        <taxon>Bacillota</taxon>
        <taxon>Clostridia</taxon>
        <taxon>Eubacteriales</taxon>
        <taxon>Clostridiaceae</taxon>
        <taxon>Clostridium</taxon>
    </lineage>
</organism>
<reference evidence="1 2" key="1">
    <citation type="submission" date="2014-08" db="EMBL/GenBank/DDBJ databases">
        <title>Clostridium innocuum, an unnegligible vancomycin-resistant pathogen causing extra-intestinal infections.</title>
        <authorList>
            <person name="Feng Y."/>
            <person name="Chiu C.-H."/>
        </authorList>
    </citation>
    <scope>NUCLEOTIDE SEQUENCE [LARGE SCALE GENOMIC DNA]</scope>
    <source>
        <strain evidence="1 2">AN88</strain>
    </source>
</reference>
<dbReference type="Pfam" id="PF08863">
    <property type="entry name" value="YolD"/>
    <property type="match status" value="1"/>
</dbReference>
<protein>
    <recommendedName>
        <fullName evidence="3">YolD-like family protein</fullName>
    </recommendedName>
</protein>
<dbReference type="Proteomes" id="UP000030008">
    <property type="component" value="Unassembled WGS sequence"/>
</dbReference>
<proteinExistence type="predicted"/>
<evidence type="ECO:0000313" key="2">
    <source>
        <dbReference type="Proteomes" id="UP000030008"/>
    </source>
</evidence>
<dbReference type="AlphaFoldDB" id="A0A099HZE8"/>
<comment type="caution">
    <text evidence="1">The sequence shown here is derived from an EMBL/GenBank/DDBJ whole genome shotgun (WGS) entry which is preliminary data.</text>
</comment>
<evidence type="ECO:0000313" key="1">
    <source>
        <dbReference type="EMBL" id="KGJ51149.1"/>
    </source>
</evidence>
<dbReference type="EMBL" id="JQIF01000142">
    <property type="protein sequence ID" value="KGJ51149.1"/>
    <property type="molecule type" value="Genomic_DNA"/>
</dbReference>
<dbReference type="RefSeq" id="WP_044908357.1">
    <property type="nucleotide sequence ID" value="NZ_JQIF01000142.1"/>
</dbReference>
<dbReference type="InterPro" id="IPR014962">
    <property type="entry name" value="YolD"/>
</dbReference>
<sequence>MQNKQNHTSRAKLFLPFDSLKGFRDYLKCKERVVVDKKQLSSDACEVLDRKLQQIQKGQMVKIVYYDQQEYVEVEGLVSKFDPEYLHIIQIVDKVIHIRDIIEIQAEKLKNISWD</sequence>